<reference evidence="2 3" key="1">
    <citation type="submission" date="2020-07" db="EMBL/GenBank/DDBJ databases">
        <authorList>
            <person name="Maaloum M."/>
        </authorList>
    </citation>
    <scope>NUCLEOTIDE SEQUENCE [LARGE SCALE GENOMIC DNA]</scope>
    <source>
        <strain evidence="2 3">GCS-AN-3</strain>
    </source>
</reference>
<gene>
    <name evidence="2" type="ORF">H0I39_12815</name>
</gene>
<proteinExistence type="predicted"/>
<feature type="region of interest" description="Disordered" evidence="1">
    <location>
        <begin position="32"/>
        <end position="70"/>
    </location>
</feature>
<evidence type="ECO:0000256" key="1">
    <source>
        <dbReference type="SAM" id="MobiDB-lite"/>
    </source>
</evidence>
<dbReference type="Proteomes" id="UP000589716">
    <property type="component" value="Unassembled WGS sequence"/>
</dbReference>
<evidence type="ECO:0000313" key="2">
    <source>
        <dbReference type="EMBL" id="NZA02421.1"/>
    </source>
</evidence>
<dbReference type="RefSeq" id="WP_180550755.1">
    <property type="nucleotide sequence ID" value="NZ_JACCKX010000001.1"/>
</dbReference>
<name>A0A853IW48_9BURK</name>
<protein>
    <submittedName>
        <fullName evidence="2">Uncharacterized protein</fullName>
    </submittedName>
</protein>
<organism evidence="2 3">
    <name type="scientific">Ottowia beijingensis</name>
    <dbReference type="NCBI Taxonomy" id="1207057"/>
    <lineage>
        <taxon>Bacteria</taxon>
        <taxon>Pseudomonadati</taxon>
        <taxon>Pseudomonadota</taxon>
        <taxon>Betaproteobacteria</taxon>
        <taxon>Burkholderiales</taxon>
        <taxon>Comamonadaceae</taxon>
        <taxon>Ottowia</taxon>
    </lineage>
</organism>
<sequence>MVLFAIGCVLYGVSAGVQMIQRGLAYMARSTSEGVLEKTPLSPKTDKSSDSAVVSPEPASTPSPAGSPMQHGIEELRALLRCISKAR</sequence>
<comment type="caution">
    <text evidence="2">The sequence shown here is derived from an EMBL/GenBank/DDBJ whole genome shotgun (WGS) entry which is preliminary data.</text>
</comment>
<keyword evidence="3" id="KW-1185">Reference proteome</keyword>
<accession>A0A853IW48</accession>
<dbReference type="AlphaFoldDB" id="A0A853IW48"/>
<dbReference type="EMBL" id="JACCKX010000001">
    <property type="protein sequence ID" value="NZA02421.1"/>
    <property type="molecule type" value="Genomic_DNA"/>
</dbReference>
<evidence type="ECO:0000313" key="3">
    <source>
        <dbReference type="Proteomes" id="UP000589716"/>
    </source>
</evidence>